<keyword evidence="5" id="KW-1185">Reference proteome</keyword>
<gene>
    <name evidence="4" type="ORF">CGCSCA2_v012607</name>
</gene>
<proteinExistence type="predicted"/>
<keyword evidence="2" id="KW-1133">Transmembrane helix</keyword>
<name>A0A9P5BPN6_COLSI</name>
<feature type="chain" id="PRO_5040314665" evidence="3">
    <location>
        <begin position="21"/>
        <end position="263"/>
    </location>
</feature>
<feature type="transmembrane region" description="Helical" evidence="2">
    <location>
        <begin position="173"/>
        <end position="197"/>
    </location>
</feature>
<organism evidence="4 5">
    <name type="scientific">Colletotrichum siamense</name>
    <name type="common">Anthracnose fungus</name>
    <dbReference type="NCBI Taxonomy" id="690259"/>
    <lineage>
        <taxon>Eukaryota</taxon>
        <taxon>Fungi</taxon>
        <taxon>Dikarya</taxon>
        <taxon>Ascomycota</taxon>
        <taxon>Pezizomycotina</taxon>
        <taxon>Sordariomycetes</taxon>
        <taxon>Hypocreomycetidae</taxon>
        <taxon>Glomerellales</taxon>
        <taxon>Glomerellaceae</taxon>
        <taxon>Colletotrichum</taxon>
        <taxon>Colletotrichum gloeosporioides species complex</taxon>
    </lineage>
</organism>
<accession>A0A9P5BPN6</accession>
<reference evidence="4" key="1">
    <citation type="submission" date="2019-06" db="EMBL/GenBank/DDBJ databases">
        <authorList>
            <person name="Gan P."/>
            <person name="Shirasu K."/>
        </authorList>
    </citation>
    <scope>NUCLEOTIDE SEQUENCE [LARGE SCALE GENOMIC DNA]</scope>
    <source>
        <strain evidence="4">CAD2</strain>
    </source>
</reference>
<dbReference type="EMBL" id="QPMT01000057">
    <property type="protein sequence ID" value="KAF4847717.1"/>
    <property type="molecule type" value="Genomic_DNA"/>
</dbReference>
<evidence type="ECO:0000313" key="4">
    <source>
        <dbReference type="EMBL" id="KAF4847717.1"/>
    </source>
</evidence>
<evidence type="ECO:0000256" key="3">
    <source>
        <dbReference type="SAM" id="SignalP"/>
    </source>
</evidence>
<evidence type="ECO:0000256" key="1">
    <source>
        <dbReference type="SAM" id="MobiDB-lite"/>
    </source>
</evidence>
<feature type="signal peptide" evidence="3">
    <location>
        <begin position="1"/>
        <end position="20"/>
    </location>
</feature>
<dbReference type="OrthoDB" id="5215637at2759"/>
<comment type="caution">
    <text evidence="4">The sequence shown here is derived from an EMBL/GenBank/DDBJ whole genome shotgun (WGS) entry which is preliminary data.</text>
</comment>
<feature type="region of interest" description="Disordered" evidence="1">
    <location>
        <begin position="208"/>
        <end position="263"/>
    </location>
</feature>
<feature type="compositionally biased region" description="Polar residues" evidence="1">
    <location>
        <begin position="211"/>
        <end position="220"/>
    </location>
</feature>
<evidence type="ECO:0000256" key="2">
    <source>
        <dbReference type="SAM" id="Phobius"/>
    </source>
</evidence>
<evidence type="ECO:0000313" key="5">
    <source>
        <dbReference type="Proteomes" id="UP000711996"/>
    </source>
</evidence>
<keyword evidence="2" id="KW-0472">Membrane</keyword>
<dbReference type="Proteomes" id="UP000711996">
    <property type="component" value="Unassembled WGS sequence"/>
</dbReference>
<keyword evidence="2" id="KW-0812">Transmembrane</keyword>
<sequence length="263" mass="27521">MHRSALRLVALLTLVASATGETCYFPDGSVDQGGIECPRIGDNAVVACCRKSNHYCLDNGLCLEPNAWTMYRNSCTDKNFRAAGCPKICRDTAPRGYTGVNYCYQDAIWTCRGRNDCDKANFTMPSPRGRMLINTALESDLGIAAATSTGPSGTSIAVCSTTSEASSGISTGAAAGIGVGVGVPLAIAVVALTILLLREKKKSRAAGLNDGATTVGGSQPSPAPVWAKHEYPGGFVQAPQPGYGQQPTTELPPDPTVRHELPQ</sequence>
<dbReference type="AlphaFoldDB" id="A0A9P5BPN6"/>
<keyword evidence="3" id="KW-0732">Signal</keyword>
<protein>
    <submittedName>
        <fullName evidence="4">Uncharacterized protein</fullName>
    </submittedName>
</protein>